<feature type="non-terminal residue" evidence="1">
    <location>
        <position position="1"/>
    </location>
</feature>
<proteinExistence type="predicted"/>
<dbReference type="EMBL" id="LAZR01028978">
    <property type="protein sequence ID" value="KKL60941.1"/>
    <property type="molecule type" value="Genomic_DNA"/>
</dbReference>
<protein>
    <submittedName>
        <fullName evidence="1">Uncharacterized protein</fullName>
    </submittedName>
</protein>
<dbReference type="AlphaFoldDB" id="A0A0F9E439"/>
<organism evidence="1">
    <name type="scientific">marine sediment metagenome</name>
    <dbReference type="NCBI Taxonomy" id="412755"/>
    <lineage>
        <taxon>unclassified sequences</taxon>
        <taxon>metagenomes</taxon>
        <taxon>ecological metagenomes</taxon>
    </lineage>
</organism>
<accession>A0A0F9E439</accession>
<sequence length="440" mass="53111">GFRWLVDKFIEWKNIFVEKIIELKDKIVEKFIELKEKFIEKIIELKNRIVAKFTELKERITNKLIEFKKKFGFKEIKRWYENLKSWMSIEHARNGFKYIPPNKFSTLESILEDIYKITDDELKHRLMVDKDDLTFTYVADTREKIVDIINYENNKTLIPSATLTKEMFETILPDFKDLYIEQRNNELKSLFKVIYIYTSGTYPKFILYNALTREFTDAYYTLLEVLKKLILRHKKQKILIGAFKIIKEQLKKDLEKFFEENNINKENILFEHYLNVDGLNEYEDFDIGILFGACGLPKELIEILSKIWNIDEKILTDFFIKSPMYQFMERLRSVNDPYKKIIYQLSKIISDKYPAEQIIYFNKILEDRYKEFLEKLEKIGTSNTEECLEIYNTCDYDNITTKRQMNTILRELTDQLFLKEIPIKEGNYRPVSYYKVIKKT</sequence>
<comment type="caution">
    <text evidence="1">The sequence shown here is derived from an EMBL/GenBank/DDBJ whole genome shotgun (WGS) entry which is preliminary data.</text>
</comment>
<name>A0A0F9E439_9ZZZZ</name>
<evidence type="ECO:0000313" key="1">
    <source>
        <dbReference type="EMBL" id="KKL60941.1"/>
    </source>
</evidence>
<reference evidence="1" key="1">
    <citation type="journal article" date="2015" name="Nature">
        <title>Complex archaea that bridge the gap between prokaryotes and eukaryotes.</title>
        <authorList>
            <person name="Spang A."/>
            <person name="Saw J.H."/>
            <person name="Jorgensen S.L."/>
            <person name="Zaremba-Niedzwiedzka K."/>
            <person name="Martijn J."/>
            <person name="Lind A.E."/>
            <person name="van Eijk R."/>
            <person name="Schleper C."/>
            <person name="Guy L."/>
            <person name="Ettema T.J."/>
        </authorList>
    </citation>
    <scope>NUCLEOTIDE SEQUENCE</scope>
</reference>
<gene>
    <name evidence="1" type="ORF">LCGC14_2200290</name>
</gene>